<evidence type="ECO:0000313" key="2">
    <source>
        <dbReference type="Proteomes" id="UP001162972"/>
    </source>
</evidence>
<reference evidence="1 2" key="1">
    <citation type="journal article" date="2023" name="Int. J. Mol. Sci.">
        <title>De Novo Assembly and Annotation of 11 Diverse Shrub Willow (Salix) Genomes Reveals Novel Gene Organization in Sex-Linked Regions.</title>
        <authorList>
            <person name="Hyden B."/>
            <person name="Feng K."/>
            <person name="Yates T.B."/>
            <person name="Jawdy S."/>
            <person name="Cereghino C."/>
            <person name="Smart L.B."/>
            <person name="Muchero W."/>
        </authorList>
    </citation>
    <scope>NUCLEOTIDE SEQUENCE [LARGE SCALE GENOMIC DNA]</scope>
    <source>
        <tissue evidence="1">Shoot tip</tissue>
    </source>
</reference>
<protein>
    <submittedName>
        <fullName evidence="1">Uncharacterized protein</fullName>
    </submittedName>
</protein>
<proteinExistence type="predicted"/>
<evidence type="ECO:0000313" key="1">
    <source>
        <dbReference type="EMBL" id="KAJ6410994.1"/>
    </source>
</evidence>
<comment type="caution">
    <text evidence="1">The sequence shown here is derived from an EMBL/GenBank/DDBJ whole genome shotgun (WGS) entry which is preliminary data.</text>
</comment>
<dbReference type="AlphaFoldDB" id="A0AAD6JTM4"/>
<sequence>MGHCQCTLKQLRRDFSEHHFLRLSTSLHSQQKQLRNLEKEWHRDMRLVFRNFS</sequence>
<organism evidence="1 2">
    <name type="scientific">Salix udensis</name>
    <dbReference type="NCBI Taxonomy" id="889485"/>
    <lineage>
        <taxon>Eukaryota</taxon>
        <taxon>Viridiplantae</taxon>
        <taxon>Streptophyta</taxon>
        <taxon>Embryophyta</taxon>
        <taxon>Tracheophyta</taxon>
        <taxon>Spermatophyta</taxon>
        <taxon>Magnoliopsida</taxon>
        <taxon>eudicotyledons</taxon>
        <taxon>Gunneridae</taxon>
        <taxon>Pentapetalae</taxon>
        <taxon>rosids</taxon>
        <taxon>fabids</taxon>
        <taxon>Malpighiales</taxon>
        <taxon>Salicaceae</taxon>
        <taxon>Saliceae</taxon>
        <taxon>Salix</taxon>
    </lineage>
</organism>
<name>A0AAD6JTM4_9ROSI</name>
<dbReference type="EMBL" id="JAPFFJ010000014">
    <property type="protein sequence ID" value="KAJ6410994.1"/>
    <property type="molecule type" value="Genomic_DNA"/>
</dbReference>
<keyword evidence="2" id="KW-1185">Reference proteome</keyword>
<dbReference type="Proteomes" id="UP001162972">
    <property type="component" value="Chromosome 15Z"/>
</dbReference>
<gene>
    <name evidence="1" type="ORF">OIU84_007697</name>
</gene>
<accession>A0AAD6JTM4</accession>